<keyword evidence="8" id="KW-1185">Reference proteome</keyword>
<evidence type="ECO:0000313" key="7">
    <source>
        <dbReference type="EMBL" id="SFC38341.1"/>
    </source>
</evidence>
<dbReference type="Proteomes" id="UP000199022">
    <property type="component" value="Unassembled WGS sequence"/>
</dbReference>
<evidence type="ECO:0000256" key="2">
    <source>
        <dbReference type="ARBA" id="ARBA00022692"/>
    </source>
</evidence>
<feature type="transmembrane region" description="Helical" evidence="6">
    <location>
        <begin position="230"/>
        <end position="250"/>
    </location>
</feature>
<keyword evidence="3 6" id="KW-1133">Transmembrane helix</keyword>
<evidence type="ECO:0000256" key="3">
    <source>
        <dbReference type="ARBA" id="ARBA00022989"/>
    </source>
</evidence>
<feature type="transmembrane region" description="Helical" evidence="6">
    <location>
        <begin position="257"/>
        <end position="278"/>
    </location>
</feature>
<dbReference type="RefSeq" id="WP_109504823.1">
    <property type="nucleotide sequence ID" value="NZ_BNAC01000003.1"/>
</dbReference>
<feature type="transmembrane region" description="Helical" evidence="6">
    <location>
        <begin position="163"/>
        <end position="187"/>
    </location>
</feature>
<evidence type="ECO:0000256" key="5">
    <source>
        <dbReference type="SAM" id="MobiDB-lite"/>
    </source>
</evidence>
<organism evidence="7 8">
    <name type="scientific">Klenkia taihuensis</name>
    <dbReference type="NCBI Taxonomy" id="1225127"/>
    <lineage>
        <taxon>Bacteria</taxon>
        <taxon>Bacillati</taxon>
        <taxon>Actinomycetota</taxon>
        <taxon>Actinomycetes</taxon>
        <taxon>Geodermatophilales</taxon>
        <taxon>Geodermatophilaceae</taxon>
        <taxon>Klenkia</taxon>
    </lineage>
</organism>
<dbReference type="OrthoDB" id="3217869at2"/>
<dbReference type="EMBL" id="FOMD01000001">
    <property type="protein sequence ID" value="SFC38341.1"/>
    <property type="molecule type" value="Genomic_DNA"/>
</dbReference>
<dbReference type="STRING" id="1225127.SAMN05661030_0833"/>
<evidence type="ECO:0000313" key="8">
    <source>
        <dbReference type="Proteomes" id="UP000199022"/>
    </source>
</evidence>
<accession>A0A1I1IQX8</accession>
<feature type="transmembrane region" description="Helical" evidence="6">
    <location>
        <begin position="314"/>
        <end position="334"/>
    </location>
</feature>
<dbReference type="GO" id="GO:0016020">
    <property type="term" value="C:membrane"/>
    <property type="evidence" value="ECO:0007669"/>
    <property type="project" value="UniProtKB-SubCell"/>
</dbReference>
<dbReference type="PANTHER" id="PTHR43077:SF5">
    <property type="entry name" value="PHAGE INFECTION PROTEIN"/>
    <property type="match status" value="1"/>
</dbReference>
<evidence type="ECO:0000256" key="6">
    <source>
        <dbReference type="SAM" id="Phobius"/>
    </source>
</evidence>
<sequence>MSTHGQHEAPQRELLPGVTRRAAVLVVGVLLLQLGFVLSYVGAFHAPVPRGVPLAVVAPAGAPAGTADQLVAQLDGLPGHPLEATAYGSEDDARQALADRHVDGVLLPGTGTEDTLLVAGAEGGAVATALEQVLTRAEAAQQRTLTTTDALPAGDGDARGLSAFYLAVGWVVGGYLVASIIGVSAGSRPATRGRAITRLGALAVYALVSGLGGALVAGPVLGALDGGHTLALTLVGALLVFAVGAATAALQVWTGLVGIGLAILAFVVLGNPSAGGAYPAPLLPPFWAAIGPWLPPGAGTGAVRGVVYFDGAGVGQAAAVLAGYAVVGAVATLLGSGRGVSAPEPAPQPAGAEQAPVAPAPAR</sequence>
<keyword evidence="4 6" id="KW-0472">Membrane</keyword>
<feature type="transmembrane region" description="Helical" evidence="6">
    <location>
        <begin position="22"/>
        <end position="43"/>
    </location>
</feature>
<feature type="region of interest" description="Disordered" evidence="5">
    <location>
        <begin position="341"/>
        <end position="363"/>
    </location>
</feature>
<dbReference type="AlphaFoldDB" id="A0A1I1IQX8"/>
<dbReference type="PANTHER" id="PTHR43077">
    <property type="entry name" value="TRANSPORT PERMEASE YVFS-RELATED"/>
    <property type="match status" value="1"/>
</dbReference>
<protein>
    <submittedName>
        <fullName evidence="7">ABC-2 family transporter protein</fullName>
    </submittedName>
</protein>
<reference evidence="8" key="1">
    <citation type="submission" date="2016-10" db="EMBL/GenBank/DDBJ databases">
        <authorList>
            <person name="Varghese N."/>
            <person name="Submissions S."/>
        </authorList>
    </citation>
    <scope>NUCLEOTIDE SEQUENCE [LARGE SCALE GENOMIC DNA]</scope>
    <source>
        <strain evidence="8">DSM 45962</strain>
    </source>
</reference>
<comment type="subcellular location">
    <subcellularLocation>
        <location evidence="1">Membrane</location>
        <topology evidence="1">Multi-pass membrane protein</topology>
    </subcellularLocation>
</comment>
<keyword evidence="2 6" id="KW-0812">Transmembrane</keyword>
<evidence type="ECO:0000256" key="1">
    <source>
        <dbReference type="ARBA" id="ARBA00004141"/>
    </source>
</evidence>
<name>A0A1I1IQX8_9ACTN</name>
<proteinExistence type="predicted"/>
<feature type="transmembrane region" description="Helical" evidence="6">
    <location>
        <begin position="199"/>
        <end position="224"/>
    </location>
</feature>
<dbReference type="InterPro" id="IPR051328">
    <property type="entry name" value="T7SS_ABC-Transporter"/>
</dbReference>
<evidence type="ECO:0000256" key="4">
    <source>
        <dbReference type="ARBA" id="ARBA00023136"/>
    </source>
</evidence>
<gene>
    <name evidence="7" type="ORF">SAMN05661030_0833</name>
</gene>